<dbReference type="Pfam" id="PF08309">
    <property type="entry name" value="LVIVD"/>
    <property type="match status" value="4"/>
</dbReference>
<sequence>YDKDNNPVESGVQIIDVSSKESPYLVAEYVTVHRTEKISVYNDHAFVICNDDKDYKSIESELLILDTSNPEKPLLTGKCTIDCYSFNLFIKEDYAYTASENGMYIIDISDRENPAICGKFLSYAATDVFVEDDTAYIIYFPPEGGDESSLYIVSVFLKENPEFVKNLHYPIGGSNSIFIEGGYIYITDDDTQILKK</sequence>
<feature type="non-terminal residue" evidence="1">
    <location>
        <position position="1"/>
    </location>
</feature>
<proteinExistence type="predicted"/>
<reference evidence="1" key="1">
    <citation type="journal article" date="2014" name="Front. Microbiol.">
        <title>High frequency of phylogenetically diverse reductive dehalogenase-homologous genes in deep subseafloor sedimentary metagenomes.</title>
        <authorList>
            <person name="Kawai M."/>
            <person name="Futagami T."/>
            <person name="Toyoda A."/>
            <person name="Takaki Y."/>
            <person name="Nishi S."/>
            <person name="Hori S."/>
            <person name="Arai W."/>
            <person name="Tsubouchi T."/>
            <person name="Morono Y."/>
            <person name="Uchiyama I."/>
            <person name="Ito T."/>
            <person name="Fujiyama A."/>
            <person name="Inagaki F."/>
            <person name="Takami H."/>
        </authorList>
    </citation>
    <scope>NUCLEOTIDE SEQUENCE</scope>
    <source>
        <strain evidence="1">Expedition CK06-06</strain>
    </source>
</reference>
<accession>X1HH55</accession>
<name>X1HH55_9ZZZZ</name>
<dbReference type="EMBL" id="BARU01023442">
    <property type="protein sequence ID" value="GAH53159.1"/>
    <property type="molecule type" value="Genomic_DNA"/>
</dbReference>
<evidence type="ECO:0000313" key="1">
    <source>
        <dbReference type="EMBL" id="GAH53159.1"/>
    </source>
</evidence>
<dbReference type="AlphaFoldDB" id="X1HH55"/>
<organism evidence="1">
    <name type="scientific">marine sediment metagenome</name>
    <dbReference type="NCBI Taxonomy" id="412755"/>
    <lineage>
        <taxon>unclassified sequences</taxon>
        <taxon>metagenomes</taxon>
        <taxon>ecological metagenomes</taxon>
    </lineage>
</organism>
<dbReference type="InterPro" id="IPR013211">
    <property type="entry name" value="LVIVD"/>
</dbReference>
<protein>
    <submittedName>
        <fullName evidence="1">Uncharacterized protein</fullName>
    </submittedName>
</protein>
<comment type="caution">
    <text evidence="1">The sequence shown here is derived from an EMBL/GenBank/DDBJ whole genome shotgun (WGS) entry which is preliminary data.</text>
</comment>
<gene>
    <name evidence="1" type="ORF">S03H2_38044</name>
</gene>